<dbReference type="GO" id="GO:0016758">
    <property type="term" value="F:hexosyltransferase activity"/>
    <property type="evidence" value="ECO:0007669"/>
    <property type="project" value="InterPro"/>
</dbReference>
<comment type="subcellular location">
    <subcellularLocation>
        <location evidence="1 11">Golgi apparatus membrane</location>
        <topology evidence="1 11">Single-pass type II membrane protein</topology>
    </subcellularLocation>
</comment>
<evidence type="ECO:0000256" key="2">
    <source>
        <dbReference type="ARBA" id="ARBA00008661"/>
    </source>
</evidence>
<dbReference type="PANTHER" id="PTHR11214">
    <property type="entry name" value="BETA-1,3-N-ACETYLGLUCOSAMINYLTRANSFERASE"/>
    <property type="match status" value="1"/>
</dbReference>
<evidence type="ECO:0000313" key="12">
    <source>
        <dbReference type="EMBL" id="VDP79343.1"/>
    </source>
</evidence>
<name>A0A183AIK1_9TREM</name>
<keyword evidence="9 11" id="KW-0472">Membrane</keyword>
<evidence type="ECO:0000256" key="11">
    <source>
        <dbReference type="RuleBase" id="RU363063"/>
    </source>
</evidence>
<keyword evidence="5 11" id="KW-0812">Transmembrane</keyword>
<dbReference type="FunFam" id="3.90.550.50:FF:000001">
    <property type="entry name" value="Hexosyltransferase"/>
    <property type="match status" value="1"/>
</dbReference>
<evidence type="ECO:0000256" key="9">
    <source>
        <dbReference type="ARBA" id="ARBA00023136"/>
    </source>
</evidence>
<dbReference type="EC" id="2.4.1.-" evidence="11"/>
<dbReference type="EMBL" id="UZAN01043827">
    <property type="protein sequence ID" value="VDP79343.1"/>
    <property type="molecule type" value="Genomic_DNA"/>
</dbReference>
<evidence type="ECO:0000256" key="5">
    <source>
        <dbReference type="ARBA" id="ARBA00022692"/>
    </source>
</evidence>
<keyword evidence="6 11" id="KW-0735">Signal-anchor</keyword>
<dbReference type="GO" id="GO:0006493">
    <property type="term" value="P:protein O-linked glycosylation"/>
    <property type="evidence" value="ECO:0007669"/>
    <property type="project" value="TreeGrafter"/>
</dbReference>
<dbReference type="GO" id="GO:0008194">
    <property type="term" value="F:UDP-glycosyltransferase activity"/>
    <property type="evidence" value="ECO:0007669"/>
    <property type="project" value="TreeGrafter"/>
</dbReference>
<keyword evidence="4" id="KW-0808">Transferase</keyword>
<keyword evidence="3 11" id="KW-0328">Glycosyltransferase</keyword>
<dbReference type="Proteomes" id="UP000272942">
    <property type="component" value="Unassembled WGS sequence"/>
</dbReference>
<dbReference type="WBParaSite" id="ECPE_0000679901-mRNA-1">
    <property type="protein sequence ID" value="ECPE_0000679901-mRNA-1"/>
    <property type="gene ID" value="ECPE_0000679901"/>
</dbReference>
<keyword evidence="7 11" id="KW-1133">Transmembrane helix</keyword>
<evidence type="ECO:0000256" key="1">
    <source>
        <dbReference type="ARBA" id="ARBA00004323"/>
    </source>
</evidence>
<organism evidence="14">
    <name type="scientific">Echinostoma caproni</name>
    <dbReference type="NCBI Taxonomy" id="27848"/>
    <lineage>
        <taxon>Eukaryota</taxon>
        <taxon>Metazoa</taxon>
        <taxon>Spiralia</taxon>
        <taxon>Lophotrochozoa</taxon>
        <taxon>Platyhelminthes</taxon>
        <taxon>Trematoda</taxon>
        <taxon>Digenea</taxon>
        <taxon>Plagiorchiida</taxon>
        <taxon>Echinostomata</taxon>
        <taxon>Echinostomatoidea</taxon>
        <taxon>Echinostomatidae</taxon>
        <taxon>Echinostoma</taxon>
    </lineage>
</organism>
<sequence length="420" mass="48124">MGRIQSYLSGKRLLRLLLGILLIFLFFHLVTFIRSFTSGVQYTSPIHEITHLLLRFNANRSNFVPGVVIIGRLKSPLPNFRDSSSDTKESTQSTRIDFNITPLISTGSEDLNFPLHLDFPELVRRVLANQSVPVKPINQPNFRILVSNSHKCHSSSLVFSERPDLLILIKSAPSHFALRDAIRVGWGDERCWGGRQIARQFLLGTVSPSTSQTAVRLKQEIETYGDIIQQDFVDHYYNNTYKLMFGLEWAVRYCSNAQLIMFVDDDFFVIPQNVLAYAEGISEGIRDRLISGYVWSNAVPVRTNRTQRGKWFVSKEEFPDSHYPPYVAAGNFFLSIPMARELIVASHYTRYLRFDDVFLGIILKKLVRTPIHLKQIHAFHGLTKAAPNLAQMISSHQFSDPVLQLETWDRLNCSQFCVER</sequence>
<keyword evidence="8 11" id="KW-0333">Golgi apparatus</keyword>
<protein>
    <recommendedName>
        <fullName evidence="11">Hexosyltransferase</fullName>
        <ecNumber evidence="11">2.4.1.-</ecNumber>
    </recommendedName>
</protein>
<evidence type="ECO:0000256" key="6">
    <source>
        <dbReference type="ARBA" id="ARBA00022968"/>
    </source>
</evidence>
<dbReference type="AlphaFoldDB" id="A0A183AIK1"/>
<evidence type="ECO:0000256" key="3">
    <source>
        <dbReference type="ARBA" id="ARBA00022676"/>
    </source>
</evidence>
<gene>
    <name evidence="12" type="ORF">ECPE_LOCUS6786</name>
</gene>
<evidence type="ECO:0000313" key="14">
    <source>
        <dbReference type="WBParaSite" id="ECPE_0000679901-mRNA-1"/>
    </source>
</evidence>
<evidence type="ECO:0000256" key="4">
    <source>
        <dbReference type="ARBA" id="ARBA00022679"/>
    </source>
</evidence>
<evidence type="ECO:0000313" key="13">
    <source>
        <dbReference type="Proteomes" id="UP000272942"/>
    </source>
</evidence>
<reference evidence="12 13" key="2">
    <citation type="submission" date="2018-11" db="EMBL/GenBank/DDBJ databases">
        <authorList>
            <consortium name="Pathogen Informatics"/>
        </authorList>
    </citation>
    <scope>NUCLEOTIDE SEQUENCE [LARGE SCALE GENOMIC DNA]</scope>
    <source>
        <strain evidence="12 13">Egypt</strain>
    </source>
</reference>
<comment type="similarity">
    <text evidence="2 11">Belongs to the glycosyltransferase 31 family.</text>
</comment>
<evidence type="ECO:0000256" key="8">
    <source>
        <dbReference type="ARBA" id="ARBA00023034"/>
    </source>
</evidence>
<feature type="transmembrane region" description="Helical" evidence="11">
    <location>
        <begin position="12"/>
        <end position="33"/>
    </location>
</feature>
<dbReference type="GO" id="GO:0000139">
    <property type="term" value="C:Golgi membrane"/>
    <property type="evidence" value="ECO:0007669"/>
    <property type="project" value="UniProtKB-SubCell"/>
</dbReference>
<dbReference type="InterPro" id="IPR002659">
    <property type="entry name" value="Glyco_trans_31"/>
</dbReference>
<keyword evidence="10" id="KW-0325">Glycoprotein</keyword>
<evidence type="ECO:0000256" key="10">
    <source>
        <dbReference type="ARBA" id="ARBA00023180"/>
    </source>
</evidence>
<dbReference type="Pfam" id="PF01762">
    <property type="entry name" value="Galactosyl_T"/>
    <property type="match status" value="1"/>
</dbReference>
<dbReference type="PANTHER" id="PTHR11214:SF349">
    <property type="entry name" value="BETA-1,3-GALACTOSYLTRANSFERASE BRN"/>
    <property type="match status" value="1"/>
</dbReference>
<keyword evidence="13" id="KW-1185">Reference proteome</keyword>
<dbReference type="OrthoDB" id="2139606at2759"/>
<reference evidence="14" key="1">
    <citation type="submission" date="2016-06" db="UniProtKB">
        <authorList>
            <consortium name="WormBaseParasite"/>
        </authorList>
    </citation>
    <scope>IDENTIFICATION</scope>
</reference>
<dbReference type="Gene3D" id="3.90.550.50">
    <property type="match status" value="1"/>
</dbReference>
<evidence type="ECO:0000256" key="7">
    <source>
        <dbReference type="ARBA" id="ARBA00022989"/>
    </source>
</evidence>
<accession>A0A183AIK1</accession>
<proteinExistence type="inferred from homology"/>